<organism evidence="3 4">
    <name type="scientific">Mucilaginibacter frigoritolerans</name>
    <dbReference type="NCBI Taxonomy" id="652788"/>
    <lineage>
        <taxon>Bacteria</taxon>
        <taxon>Pseudomonadati</taxon>
        <taxon>Bacteroidota</taxon>
        <taxon>Sphingobacteriia</taxon>
        <taxon>Sphingobacteriales</taxon>
        <taxon>Sphingobacteriaceae</taxon>
        <taxon>Mucilaginibacter</taxon>
    </lineage>
</organism>
<dbReference type="RefSeq" id="WP_144914637.1">
    <property type="nucleotide sequence ID" value="NZ_VLLI01000011.1"/>
</dbReference>
<keyword evidence="1" id="KW-0732">Signal</keyword>
<feature type="signal peptide" evidence="1">
    <location>
        <begin position="1"/>
        <end position="17"/>
    </location>
</feature>
<evidence type="ECO:0000313" key="3">
    <source>
        <dbReference type="EMBL" id="TWI97100.1"/>
    </source>
</evidence>
<dbReference type="EMBL" id="VLLI01000011">
    <property type="protein sequence ID" value="TWI97100.1"/>
    <property type="molecule type" value="Genomic_DNA"/>
</dbReference>
<keyword evidence="4" id="KW-1185">Reference proteome</keyword>
<dbReference type="Proteomes" id="UP000317010">
    <property type="component" value="Unassembled WGS sequence"/>
</dbReference>
<comment type="caution">
    <text evidence="3">The sequence shown here is derived from an EMBL/GenBank/DDBJ whole genome shotgun (WGS) entry which is preliminary data.</text>
</comment>
<feature type="domain" description="Sulfatase-modifying factor enzyme-like" evidence="2">
    <location>
        <begin position="29"/>
        <end position="285"/>
    </location>
</feature>
<evidence type="ECO:0000256" key="1">
    <source>
        <dbReference type="SAM" id="SignalP"/>
    </source>
</evidence>
<dbReference type="PANTHER" id="PTHR23150:SF19">
    <property type="entry name" value="FORMYLGLYCINE-GENERATING ENZYME"/>
    <property type="match status" value="1"/>
</dbReference>
<evidence type="ECO:0000313" key="4">
    <source>
        <dbReference type="Proteomes" id="UP000317010"/>
    </source>
</evidence>
<dbReference type="PANTHER" id="PTHR23150">
    <property type="entry name" value="SULFATASE MODIFYING FACTOR 1, 2"/>
    <property type="match status" value="1"/>
</dbReference>
<proteinExistence type="predicted"/>
<dbReference type="GO" id="GO:0120147">
    <property type="term" value="F:formylglycine-generating oxidase activity"/>
    <property type="evidence" value="ECO:0007669"/>
    <property type="project" value="TreeGrafter"/>
</dbReference>
<dbReference type="InterPro" id="IPR042095">
    <property type="entry name" value="SUMF_sf"/>
</dbReference>
<dbReference type="InterPro" id="IPR051043">
    <property type="entry name" value="Sulfatase_Mod_Factor_Kinase"/>
</dbReference>
<gene>
    <name evidence="3" type="ORF">JN11_03560</name>
</gene>
<dbReference type="SUPFAM" id="SSF56436">
    <property type="entry name" value="C-type lectin-like"/>
    <property type="match status" value="1"/>
</dbReference>
<dbReference type="InterPro" id="IPR016187">
    <property type="entry name" value="CTDL_fold"/>
</dbReference>
<dbReference type="Pfam" id="PF03781">
    <property type="entry name" value="FGE-sulfatase"/>
    <property type="match status" value="1"/>
</dbReference>
<feature type="chain" id="PRO_5022045412" evidence="1">
    <location>
        <begin position="18"/>
        <end position="289"/>
    </location>
</feature>
<name>A0A562TWA2_9SPHI</name>
<reference evidence="3 4" key="1">
    <citation type="submission" date="2019-07" db="EMBL/GenBank/DDBJ databases">
        <title>Genomic Encyclopedia of Archaeal and Bacterial Type Strains, Phase II (KMG-II): from individual species to whole genera.</title>
        <authorList>
            <person name="Goeker M."/>
        </authorList>
    </citation>
    <scope>NUCLEOTIDE SEQUENCE [LARGE SCALE GENOMIC DNA]</scope>
    <source>
        <strain evidence="3 4">ATCC BAA-1854</strain>
    </source>
</reference>
<dbReference type="Gene3D" id="3.90.1580.10">
    <property type="entry name" value="paralog of FGE (formylglycine-generating enzyme)"/>
    <property type="match status" value="1"/>
</dbReference>
<dbReference type="AlphaFoldDB" id="A0A562TWA2"/>
<dbReference type="OrthoDB" id="9773278at2"/>
<protein>
    <submittedName>
        <fullName evidence="3">Formylglycine-generating enzyme required for sulfatase activity</fullName>
    </submittedName>
</protein>
<sequence length="289" mass="32176">MKNKILLLTLAALTSFAFIIKNTPVNPSYTNMVLVKGGTFTMGLDSTQLQTVTARFKMPASYFSQQYPAIRVTVHAFYLDKYEVTNADYKKFIHANPLWSKSNIADSLHDGNYLKLWNGNKYPNGQDDYPVVYVSWYAASAYAKWVGKRLPLQAEMEYAAKGADGKSTLFSWGNTDADKSKANYMDSGTNGAVRTGTYSPNSLGLYDMAGNVSEFCADKWRQDMYAQMARYRKDHRPTMSTSTAIQNKVVILGGSWKDAAVNLIPTYREGFSARGCSESVGFRCAVTAQ</sequence>
<dbReference type="InterPro" id="IPR005532">
    <property type="entry name" value="SUMF_dom"/>
</dbReference>
<evidence type="ECO:0000259" key="2">
    <source>
        <dbReference type="Pfam" id="PF03781"/>
    </source>
</evidence>
<accession>A0A562TWA2</accession>